<evidence type="ECO:0000313" key="3">
    <source>
        <dbReference type="Proteomes" id="UP000007879"/>
    </source>
</evidence>
<accession>A0AAN0JUC5</accession>
<dbReference type="AlphaFoldDB" id="A0AAN0JUC5"/>
<reference evidence="2" key="2">
    <citation type="submission" date="2024-06" db="UniProtKB">
        <authorList>
            <consortium name="EnsemblMetazoa"/>
        </authorList>
    </citation>
    <scope>IDENTIFICATION</scope>
</reference>
<name>A0AAN0JUC5_AMPQE</name>
<reference evidence="3" key="1">
    <citation type="journal article" date="2010" name="Nature">
        <title>The Amphimedon queenslandica genome and the evolution of animal complexity.</title>
        <authorList>
            <person name="Srivastava M."/>
            <person name="Simakov O."/>
            <person name="Chapman J."/>
            <person name="Fahey B."/>
            <person name="Gauthier M.E."/>
            <person name="Mitros T."/>
            <person name="Richards G.S."/>
            <person name="Conaco C."/>
            <person name="Dacre M."/>
            <person name="Hellsten U."/>
            <person name="Larroux C."/>
            <person name="Putnam N.H."/>
            <person name="Stanke M."/>
            <person name="Adamska M."/>
            <person name="Darling A."/>
            <person name="Degnan S.M."/>
            <person name="Oakley T.H."/>
            <person name="Plachetzki D.C."/>
            <person name="Zhai Y."/>
            <person name="Adamski M."/>
            <person name="Calcino A."/>
            <person name="Cummins S.F."/>
            <person name="Goodstein D.M."/>
            <person name="Harris C."/>
            <person name="Jackson D.J."/>
            <person name="Leys S.P."/>
            <person name="Shu S."/>
            <person name="Woodcroft B.J."/>
            <person name="Vervoort M."/>
            <person name="Kosik K.S."/>
            <person name="Manning G."/>
            <person name="Degnan B.M."/>
            <person name="Rokhsar D.S."/>
        </authorList>
    </citation>
    <scope>NUCLEOTIDE SEQUENCE [LARGE SCALE GENOMIC DNA]</scope>
</reference>
<dbReference type="GeneID" id="109589068"/>
<sequence length="200" mass="23303">MTEELRNEKIQREALEMELAQVKEELVQNEELRQLEVTLFNEKLDELDKQVQEIDENDVIIVTPSTRRLSSSSSAQQRSSVERKVSVQETLSESIKRVKTFASERLQETNVPEHDDSINNNSVFDDASLYYSLPSEMKEWNESLVTKNQSFYSQQSISNNALLKFLQEKVSRLTEENTVSRVKIRCPLIFQSKIVFFTNF</sequence>
<keyword evidence="3" id="KW-1185">Reference proteome</keyword>
<dbReference type="EnsemblMetazoa" id="XM_020005189.1">
    <property type="protein sequence ID" value="XP_019860748.1"/>
    <property type="gene ID" value="LOC109589068"/>
</dbReference>
<dbReference type="Proteomes" id="UP000007879">
    <property type="component" value="Unassembled WGS sequence"/>
</dbReference>
<protein>
    <submittedName>
        <fullName evidence="2">Uncharacterized protein</fullName>
    </submittedName>
</protein>
<feature type="coiled-coil region" evidence="1">
    <location>
        <begin position="5"/>
        <end position="57"/>
    </location>
</feature>
<dbReference type="KEGG" id="aqu:109589068"/>
<evidence type="ECO:0000256" key="1">
    <source>
        <dbReference type="SAM" id="Coils"/>
    </source>
</evidence>
<proteinExistence type="predicted"/>
<evidence type="ECO:0000313" key="2">
    <source>
        <dbReference type="EnsemblMetazoa" id="XP_019860748.1"/>
    </source>
</evidence>
<keyword evidence="1" id="KW-0175">Coiled coil</keyword>
<organism evidence="2 3">
    <name type="scientific">Amphimedon queenslandica</name>
    <name type="common">Sponge</name>
    <dbReference type="NCBI Taxonomy" id="400682"/>
    <lineage>
        <taxon>Eukaryota</taxon>
        <taxon>Metazoa</taxon>
        <taxon>Porifera</taxon>
        <taxon>Demospongiae</taxon>
        <taxon>Heteroscleromorpha</taxon>
        <taxon>Haplosclerida</taxon>
        <taxon>Niphatidae</taxon>
        <taxon>Amphimedon</taxon>
    </lineage>
</organism>
<dbReference type="RefSeq" id="XP_019860748.1">
    <property type="nucleotide sequence ID" value="XM_020005189.1"/>
</dbReference>